<keyword evidence="5" id="KW-0131">Cell cycle</keyword>
<evidence type="ECO:0000259" key="6">
    <source>
        <dbReference type="Pfam" id="PF12717"/>
    </source>
</evidence>
<dbReference type="GO" id="GO:0000796">
    <property type="term" value="C:condensin complex"/>
    <property type="evidence" value="ECO:0007669"/>
    <property type="project" value="TreeGrafter"/>
</dbReference>
<keyword evidence="2" id="KW-0132">Cell division</keyword>
<dbReference type="GO" id="GO:0042393">
    <property type="term" value="F:histone binding"/>
    <property type="evidence" value="ECO:0007669"/>
    <property type="project" value="TreeGrafter"/>
</dbReference>
<dbReference type="SUPFAM" id="SSF48371">
    <property type="entry name" value="ARM repeat"/>
    <property type="match status" value="2"/>
</dbReference>
<comment type="caution">
    <text evidence="7">The sequence shown here is derived from an EMBL/GenBank/DDBJ whole genome shotgun (WGS) entry which is preliminary data.</text>
</comment>
<dbReference type="InterPro" id="IPR026971">
    <property type="entry name" value="CND1/NCAPD3"/>
</dbReference>
<evidence type="ECO:0000313" key="8">
    <source>
        <dbReference type="Proteomes" id="UP000187209"/>
    </source>
</evidence>
<dbReference type="PANTHER" id="PTHR14222">
    <property type="entry name" value="CONDENSIN"/>
    <property type="match status" value="1"/>
</dbReference>
<keyword evidence="4" id="KW-0539">Nucleus</keyword>
<evidence type="ECO:0000256" key="1">
    <source>
        <dbReference type="ARBA" id="ARBA00004123"/>
    </source>
</evidence>
<dbReference type="GO" id="GO:0007076">
    <property type="term" value="P:mitotic chromosome condensation"/>
    <property type="evidence" value="ECO:0007669"/>
    <property type="project" value="InterPro"/>
</dbReference>
<dbReference type="Proteomes" id="UP000187209">
    <property type="component" value="Unassembled WGS sequence"/>
</dbReference>
<dbReference type="GO" id="GO:0005634">
    <property type="term" value="C:nucleus"/>
    <property type="evidence" value="ECO:0007669"/>
    <property type="project" value="UniProtKB-SubCell"/>
</dbReference>
<name>A0A1R2BFT6_9CILI</name>
<dbReference type="Pfam" id="PF12717">
    <property type="entry name" value="Cnd1"/>
    <property type="match status" value="1"/>
</dbReference>
<evidence type="ECO:0000256" key="4">
    <source>
        <dbReference type="ARBA" id="ARBA00023242"/>
    </source>
</evidence>
<evidence type="ECO:0000313" key="7">
    <source>
        <dbReference type="EMBL" id="OMJ75648.1"/>
    </source>
</evidence>
<sequence length="912" mass="105806">MFIEIVFNEIEKGNDNDIILEIMEWIQNISNEEIWEGWLIKAINLLLSETDKSVKFIVNIVKNNPNLLNEILILLSENILSDNQINETQGIKNVGVFIVTLSCKIPKEMLMNISLIVNLLNCKVYALRNSVIISIGEILYYIIKKDLDQNAEKDTYMNYREQLLLILKSRIMDKSSYCRTKVLEIFENLARDNFLPRDWFVPVLKISSSRLEDCSPHVRKKALILLKNLIYKNKLLNAGNIKIEPKVSIESLLQKHHNILISLNNANYGKFDDNTLGIDKEEIQHTIFKEQVLIKFLEEYLEMIQIFDKSLNIVYELIKSKNSKDIIGSINVLVGFCTRGICESKDAVSAMVNLLANCDENIKLKIKDAFFDIYLNKDFISEDIGINNMLNMIETLNLNQTDSLGVVFSELFSTQKILDNFKNIIWTKYKNEISYPCTCILKYLSMSLGKDFLITRYHTLISRILSLYNDWKVYRECLIIIQNLGYQGEKTDNFLLKSAFLVFDIENSGWFPVIEQFIRTCFILCQPPLIMFKFLAIKALKSLLNGNCSEIDIAKTIFVGSEVLIKVFFYGDKVIKELKKNIEDDKSRDEMDEINGRKEAKVQMEIGNLKMMQENLVFEGVLGKFTPIVLALVLRLDDIKTQELKKAVLISLGKIMYVNQKICEQHLELLLKIAQNNRCPYLRTISIISLSDLIMKYPNLLEQHSSCFFPLLSDPCIEVRKKSLILISHLVLNDIIKIKGLMANILLCSLDQNLKAFVIVFIQELNQKTPNSIYNIIPDSINNLLKMNLPHEDFKTIADIMFLYITKERQIENLTEKMSAKFKDGNKEDWLNIGYCLTRLNLNERALRKLLDGVLWWKNKVVDDNMLKGYFIEIASKCRKNLKSDWKVVIDEFEAVIKEEVEITRKRKIRKN</sequence>
<dbReference type="OrthoDB" id="436262at2759"/>
<feature type="domain" description="Condensin complex subunit 1 C-terminal" evidence="6">
    <location>
        <begin position="682"/>
        <end position="833"/>
    </location>
</feature>
<keyword evidence="8" id="KW-1185">Reference proteome</keyword>
<keyword evidence="3" id="KW-0498">Mitosis</keyword>
<evidence type="ECO:0000256" key="3">
    <source>
        <dbReference type="ARBA" id="ARBA00022776"/>
    </source>
</evidence>
<evidence type="ECO:0000256" key="2">
    <source>
        <dbReference type="ARBA" id="ARBA00022618"/>
    </source>
</evidence>
<evidence type="ECO:0000256" key="5">
    <source>
        <dbReference type="ARBA" id="ARBA00023306"/>
    </source>
</evidence>
<dbReference type="AlphaFoldDB" id="A0A1R2BFT6"/>
<dbReference type="GO" id="GO:0000779">
    <property type="term" value="C:condensed chromosome, centromeric region"/>
    <property type="evidence" value="ECO:0007669"/>
    <property type="project" value="TreeGrafter"/>
</dbReference>
<proteinExistence type="predicted"/>
<reference evidence="7 8" key="1">
    <citation type="submission" date="2016-11" db="EMBL/GenBank/DDBJ databases">
        <title>The macronuclear genome of Stentor coeruleus: a giant cell with tiny introns.</title>
        <authorList>
            <person name="Slabodnick M."/>
            <person name="Ruby J.G."/>
            <person name="Reiff S.B."/>
            <person name="Swart E.C."/>
            <person name="Gosai S."/>
            <person name="Prabakaran S."/>
            <person name="Witkowska E."/>
            <person name="Larue G.E."/>
            <person name="Fisher S."/>
            <person name="Freeman R.M."/>
            <person name="Gunawardena J."/>
            <person name="Chu W."/>
            <person name="Stover N.A."/>
            <person name="Gregory B.D."/>
            <person name="Nowacki M."/>
            <person name="Derisi J."/>
            <person name="Roy S.W."/>
            <person name="Marshall W.F."/>
            <person name="Sood P."/>
        </authorList>
    </citation>
    <scope>NUCLEOTIDE SEQUENCE [LARGE SCALE GENOMIC DNA]</scope>
    <source>
        <strain evidence="7">WM001</strain>
    </source>
</reference>
<dbReference type="GO" id="GO:0010032">
    <property type="term" value="P:meiotic chromosome condensation"/>
    <property type="evidence" value="ECO:0007669"/>
    <property type="project" value="TreeGrafter"/>
</dbReference>
<dbReference type="InterPro" id="IPR016024">
    <property type="entry name" value="ARM-type_fold"/>
</dbReference>
<organism evidence="7 8">
    <name type="scientific">Stentor coeruleus</name>
    <dbReference type="NCBI Taxonomy" id="5963"/>
    <lineage>
        <taxon>Eukaryota</taxon>
        <taxon>Sar</taxon>
        <taxon>Alveolata</taxon>
        <taxon>Ciliophora</taxon>
        <taxon>Postciliodesmatophora</taxon>
        <taxon>Heterotrichea</taxon>
        <taxon>Heterotrichida</taxon>
        <taxon>Stentoridae</taxon>
        <taxon>Stentor</taxon>
    </lineage>
</organism>
<gene>
    <name evidence="7" type="ORF">SteCoe_25172</name>
</gene>
<protein>
    <recommendedName>
        <fullName evidence="6">Condensin complex subunit 1 C-terminal domain-containing protein</fullName>
    </recommendedName>
</protein>
<dbReference type="PANTHER" id="PTHR14222:SF2">
    <property type="entry name" value="CONDENSIN COMPLEX SUBUNIT 1"/>
    <property type="match status" value="1"/>
</dbReference>
<comment type="subcellular location">
    <subcellularLocation>
        <location evidence="1">Nucleus</location>
    </subcellularLocation>
</comment>
<accession>A0A1R2BFT6</accession>
<dbReference type="EMBL" id="MPUH01000678">
    <property type="protein sequence ID" value="OMJ75648.1"/>
    <property type="molecule type" value="Genomic_DNA"/>
</dbReference>
<dbReference type="GO" id="GO:0051301">
    <property type="term" value="P:cell division"/>
    <property type="evidence" value="ECO:0007669"/>
    <property type="project" value="UniProtKB-KW"/>
</dbReference>
<dbReference type="InterPro" id="IPR032682">
    <property type="entry name" value="Cnd1_C"/>
</dbReference>